<gene>
    <name evidence="6" type="ORF">RQP53_04525</name>
</gene>
<evidence type="ECO:0000256" key="4">
    <source>
        <dbReference type="SAM" id="SignalP"/>
    </source>
</evidence>
<dbReference type="Pfam" id="PF00496">
    <property type="entry name" value="SBP_bac_5"/>
    <property type="match status" value="1"/>
</dbReference>
<organism evidence="6 7">
    <name type="scientific">Roseateles aquae</name>
    <dbReference type="NCBI Taxonomy" id="3077235"/>
    <lineage>
        <taxon>Bacteria</taxon>
        <taxon>Pseudomonadati</taxon>
        <taxon>Pseudomonadota</taxon>
        <taxon>Betaproteobacteria</taxon>
        <taxon>Burkholderiales</taxon>
        <taxon>Sphaerotilaceae</taxon>
        <taxon>Roseateles</taxon>
    </lineage>
</organism>
<comment type="caution">
    <text evidence="6">The sequence shown here is derived from an EMBL/GenBank/DDBJ whole genome shotgun (WGS) entry which is preliminary data.</text>
</comment>
<keyword evidence="2" id="KW-0813">Transport</keyword>
<evidence type="ECO:0000313" key="7">
    <source>
        <dbReference type="Proteomes" id="UP001246372"/>
    </source>
</evidence>
<proteinExistence type="inferred from homology"/>
<evidence type="ECO:0000256" key="1">
    <source>
        <dbReference type="ARBA" id="ARBA00005695"/>
    </source>
</evidence>
<feature type="signal peptide" evidence="4">
    <location>
        <begin position="1"/>
        <end position="30"/>
    </location>
</feature>
<protein>
    <submittedName>
        <fullName evidence="6">ABC transporter substrate-binding protein</fullName>
    </submittedName>
</protein>
<dbReference type="RefSeq" id="WP_315648909.1">
    <property type="nucleotide sequence ID" value="NZ_JAVXZY010000001.1"/>
</dbReference>
<dbReference type="Proteomes" id="UP001246372">
    <property type="component" value="Unassembled WGS sequence"/>
</dbReference>
<keyword evidence="7" id="KW-1185">Reference proteome</keyword>
<dbReference type="PANTHER" id="PTHR30290">
    <property type="entry name" value="PERIPLASMIC BINDING COMPONENT OF ABC TRANSPORTER"/>
    <property type="match status" value="1"/>
</dbReference>
<keyword evidence="3 4" id="KW-0732">Signal</keyword>
<dbReference type="InterPro" id="IPR030678">
    <property type="entry name" value="Peptide/Ni-bd"/>
</dbReference>
<feature type="domain" description="Solute-binding protein family 5" evidence="5">
    <location>
        <begin position="73"/>
        <end position="446"/>
    </location>
</feature>
<sequence length="531" mass="59202">MPAARPHRFCQLLSASLLALLSCLPLPSNAAALRWAAQNDILTMDPHSQDHTTSNAIAAHVYEGLTRRNESYQPEPALATKWSYVSPTQVRFELRRGVKFHDGSPFTADDVLFSFDRIRQPLGTKQTYVSGIKEIRKIDEHTIDLILESPTPMLLANLVNFSIMSKAWSAKNNATNISDYKSKEENYATRNAVGTGPYKLISWQPDQAVKLVANKDWWGSNKGNITELSYLPIKSAATRVAALLSGDVDIVTDMPPADFLKLKEEGRVKVIEGPEVRTIFFVMDQGAEDLRGASVKGKNPFRDKRVREALNLALDREAIKRSIMRGLSTPGMLMVPPGVNGYDAALDAPIKPDLDRARKLLADAGYPAGFELPLHCPNNRYVNDEQICLAAVSMWAKIGIKARLVAAPFQTHSQTFQRGESALYMLGWGVSTYDAQYALQAWGHSHTGGADGNFNFGHLSDAKLDALIQKVKAEADTNKRNALLREALIYVRDEALFVPIHHQMRPWAMKQNIDTLHRSNDYFEARFTSIR</sequence>
<name>A0ABU3P7H8_9BURK</name>
<dbReference type="Gene3D" id="3.40.190.10">
    <property type="entry name" value="Periplasmic binding protein-like II"/>
    <property type="match status" value="1"/>
</dbReference>
<evidence type="ECO:0000259" key="5">
    <source>
        <dbReference type="Pfam" id="PF00496"/>
    </source>
</evidence>
<dbReference type="InterPro" id="IPR000914">
    <property type="entry name" value="SBP_5_dom"/>
</dbReference>
<dbReference type="CDD" id="cd08498">
    <property type="entry name" value="PBP2_NikA_DppA_OppA_like_2"/>
    <property type="match status" value="1"/>
</dbReference>
<dbReference type="PANTHER" id="PTHR30290:SF9">
    <property type="entry name" value="OLIGOPEPTIDE-BINDING PROTEIN APPA"/>
    <property type="match status" value="1"/>
</dbReference>
<dbReference type="SUPFAM" id="SSF53850">
    <property type="entry name" value="Periplasmic binding protein-like II"/>
    <property type="match status" value="1"/>
</dbReference>
<dbReference type="EMBL" id="JAVXZY010000001">
    <property type="protein sequence ID" value="MDT8998537.1"/>
    <property type="molecule type" value="Genomic_DNA"/>
</dbReference>
<evidence type="ECO:0000256" key="2">
    <source>
        <dbReference type="ARBA" id="ARBA00022448"/>
    </source>
</evidence>
<evidence type="ECO:0000313" key="6">
    <source>
        <dbReference type="EMBL" id="MDT8998537.1"/>
    </source>
</evidence>
<accession>A0ABU3P7H8</accession>
<dbReference type="Gene3D" id="3.10.105.10">
    <property type="entry name" value="Dipeptide-binding Protein, Domain 3"/>
    <property type="match status" value="1"/>
</dbReference>
<dbReference type="PROSITE" id="PS51257">
    <property type="entry name" value="PROKAR_LIPOPROTEIN"/>
    <property type="match status" value="1"/>
</dbReference>
<evidence type="ECO:0000256" key="3">
    <source>
        <dbReference type="ARBA" id="ARBA00022729"/>
    </source>
</evidence>
<dbReference type="PIRSF" id="PIRSF002741">
    <property type="entry name" value="MppA"/>
    <property type="match status" value="1"/>
</dbReference>
<dbReference type="InterPro" id="IPR039424">
    <property type="entry name" value="SBP_5"/>
</dbReference>
<comment type="similarity">
    <text evidence="1">Belongs to the bacterial solute-binding protein 5 family.</text>
</comment>
<feature type="chain" id="PRO_5046511216" evidence="4">
    <location>
        <begin position="31"/>
        <end position="531"/>
    </location>
</feature>
<dbReference type="Gene3D" id="3.90.76.10">
    <property type="entry name" value="Dipeptide-binding Protein, Domain 1"/>
    <property type="match status" value="1"/>
</dbReference>
<reference evidence="6" key="1">
    <citation type="submission" date="2023-09" db="EMBL/GenBank/DDBJ databases">
        <title>Paucibacter sp. APW11 Genome sequencing and assembly.</title>
        <authorList>
            <person name="Kim I."/>
        </authorList>
    </citation>
    <scope>NUCLEOTIDE SEQUENCE</scope>
    <source>
        <strain evidence="6">APW11</strain>
    </source>
</reference>